<dbReference type="OrthoDB" id="266227at2759"/>
<sequence>LDDREDVHMRILQSIYKQLTLSSLGCPRYGAHWEELGFQGADPGTDLRGTGMWGLLQLLSLVMDPQTLPLARDIFKLSQHETQASSFFPFCLMSINITQLILQALREERLSRLCNQQQEVIPVLNQLHAAAFLQLSHRWREQHRTIADSSLALRELELSTKKKPKQLLKSLEAYRSQSPQQPSLRARQELHFTNICEPQVELEGEASLI</sequence>
<dbReference type="AlphaFoldDB" id="A0A852KF93"/>
<organism evidence="2 3">
    <name type="scientific">Urocolius indicus</name>
    <name type="common">Red-faced mousebird</name>
    <name type="synonym">Colius indicus</name>
    <dbReference type="NCBI Taxonomy" id="458196"/>
    <lineage>
        <taxon>Eukaryota</taxon>
        <taxon>Metazoa</taxon>
        <taxon>Chordata</taxon>
        <taxon>Craniata</taxon>
        <taxon>Vertebrata</taxon>
        <taxon>Euteleostomi</taxon>
        <taxon>Archelosauria</taxon>
        <taxon>Archosauria</taxon>
        <taxon>Dinosauria</taxon>
        <taxon>Saurischia</taxon>
        <taxon>Theropoda</taxon>
        <taxon>Coelurosauria</taxon>
        <taxon>Aves</taxon>
        <taxon>Neognathae</taxon>
        <taxon>Neoaves</taxon>
        <taxon>Telluraves</taxon>
        <taxon>Coraciimorphae</taxon>
        <taxon>Coliiformes</taxon>
        <taxon>Coliidae</taxon>
        <taxon>Urocolius</taxon>
    </lineage>
</organism>
<dbReference type="InterPro" id="IPR006816">
    <property type="entry name" value="ELMO_dom"/>
</dbReference>
<dbReference type="PANTHER" id="PTHR12771">
    <property type="entry name" value="ENGULFMENT AND CELL MOTILITY"/>
    <property type="match status" value="1"/>
</dbReference>
<evidence type="ECO:0000259" key="1">
    <source>
        <dbReference type="PROSITE" id="PS51335"/>
    </source>
</evidence>
<dbReference type="PROSITE" id="PS51335">
    <property type="entry name" value="ELMO"/>
    <property type="match status" value="1"/>
</dbReference>
<evidence type="ECO:0000313" key="3">
    <source>
        <dbReference type="Proteomes" id="UP000654395"/>
    </source>
</evidence>
<dbReference type="Proteomes" id="UP000654395">
    <property type="component" value="Unassembled WGS sequence"/>
</dbReference>
<accession>A0A852KF93</accession>
<proteinExistence type="predicted"/>
<dbReference type="Pfam" id="PF04727">
    <property type="entry name" value="ELMO_CED12"/>
    <property type="match status" value="1"/>
</dbReference>
<gene>
    <name evidence="2" type="primary">Elmod3</name>
    <name evidence="2" type="ORF">UROIND_R07880</name>
</gene>
<keyword evidence="3" id="KW-1185">Reference proteome</keyword>
<name>A0A852KF93_UROIN</name>
<dbReference type="PANTHER" id="PTHR12771:SF2">
    <property type="entry name" value="ELMO DOMAIN-CONTAINING PROTEIN 3"/>
    <property type="match status" value="1"/>
</dbReference>
<dbReference type="InterPro" id="IPR050868">
    <property type="entry name" value="ELMO_domain-containing"/>
</dbReference>
<feature type="non-terminal residue" evidence="2">
    <location>
        <position position="1"/>
    </location>
</feature>
<protein>
    <submittedName>
        <fullName evidence="2">ELMD3 protein</fullName>
    </submittedName>
</protein>
<comment type="caution">
    <text evidence="2">The sequence shown here is derived from an EMBL/GenBank/DDBJ whole genome shotgun (WGS) entry which is preliminary data.</text>
</comment>
<feature type="domain" description="ELMO" evidence="1">
    <location>
        <begin position="7"/>
        <end position="164"/>
    </location>
</feature>
<feature type="non-terminal residue" evidence="2">
    <location>
        <position position="209"/>
    </location>
</feature>
<reference evidence="2" key="1">
    <citation type="submission" date="2020-02" db="EMBL/GenBank/DDBJ databases">
        <title>Bird 10,000 Genomes (B10K) Project - Family phase.</title>
        <authorList>
            <person name="Zhang G."/>
        </authorList>
    </citation>
    <scope>NUCLEOTIDE SEQUENCE</scope>
    <source>
        <strain evidence="2">B10K-DU-030-59</strain>
    </source>
</reference>
<dbReference type="EMBL" id="WBNH01003783">
    <property type="protein sequence ID" value="NXX77581.1"/>
    <property type="molecule type" value="Genomic_DNA"/>
</dbReference>
<evidence type="ECO:0000313" key="2">
    <source>
        <dbReference type="EMBL" id="NXX77581.1"/>
    </source>
</evidence>